<evidence type="ECO:0008006" key="4">
    <source>
        <dbReference type="Google" id="ProtNLM"/>
    </source>
</evidence>
<dbReference type="PROSITE" id="PS51257">
    <property type="entry name" value="PROKAR_LIPOPROTEIN"/>
    <property type="match status" value="1"/>
</dbReference>
<evidence type="ECO:0000256" key="1">
    <source>
        <dbReference type="SAM" id="SignalP"/>
    </source>
</evidence>
<gene>
    <name evidence="2" type="ORF">ACFSUF_04810</name>
</gene>
<feature type="chain" id="PRO_5045930144" description="Lipocalin-like domain-containing protein" evidence="1">
    <location>
        <begin position="20"/>
        <end position="140"/>
    </location>
</feature>
<proteinExistence type="predicted"/>
<sequence length="140" mass="15946">MKKIGLWIAMLLLTSCSHAEITKLDNKFKGSSQDWKAEYHVKGTETWDKVDGRLSYDNNLTKNFSLEYIGDPSVKVSKLKVEYDGSSLGYTYGKPEFVKNIHIKDNGKTNSRVYADDSVMVTVTMDHSIETFKLINVKQK</sequence>
<organism evidence="2 3">
    <name type="scientific">Paenibacillus gansuensis</name>
    <dbReference type="NCBI Taxonomy" id="306542"/>
    <lineage>
        <taxon>Bacteria</taxon>
        <taxon>Bacillati</taxon>
        <taxon>Bacillota</taxon>
        <taxon>Bacilli</taxon>
        <taxon>Bacillales</taxon>
        <taxon>Paenibacillaceae</taxon>
        <taxon>Paenibacillus</taxon>
    </lineage>
</organism>
<keyword evidence="1" id="KW-0732">Signal</keyword>
<dbReference type="Proteomes" id="UP001597541">
    <property type="component" value="Unassembled WGS sequence"/>
</dbReference>
<evidence type="ECO:0000313" key="3">
    <source>
        <dbReference type="Proteomes" id="UP001597541"/>
    </source>
</evidence>
<evidence type="ECO:0000313" key="2">
    <source>
        <dbReference type="EMBL" id="MFD2611740.1"/>
    </source>
</evidence>
<dbReference type="EMBL" id="JBHUME010000005">
    <property type="protein sequence ID" value="MFD2611740.1"/>
    <property type="molecule type" value="Genomic_DNA"/>
</dbReference>
<reference evidence="3" key="1">
    <citation type="journal article" date="2019" name="Int. J. Syst. Evol. Microbiol.">
        <title>The Global Catalogue of Microorganisms (GCM) 10K type strain sequencing project: providing services to taxonomists for standard genome sequencing and annotation.</title>
        <authorList>
            <consortium name="The Broad Institute Genomics Platform"/>
            <consortium name="The Broad Institute Genome Sequencing Center for Infectious Disease"/>
            <person name="Wu L."/>
            <person name="Ma J."/>
        </authorList>
    </citation>
    <scope>NUCLEOTIDE SEQUENCE [LARGE SCALE GENOMIC DNA]</scope>
    <source>
        <strain evidence="3">KCTC 3950</strain>
    </source>
</reference>
<feature type="signal peptide" evidence="1">
    <location>
        <begin position="1"/>
        <end position="19"/>
    </location>
</feature>
<accession>A0ABW5P9Q6</accession>
<protein>
    <recommendedName>
        <fullName evidence="4">Lipocalin-like domain-containing protein</fullName>
    </recommendedName>
</protein>
<keyword evidence="3" id="KW-1185">Reference proteome</keyword>
<name>A0ABW5P9Q6_9BACL</name>
<comment type="caution">
    <text evidence="2">The sequence shown here is derived from an EMBL/GenBank/DDBJ whole genome shotgun (WGS) entry which is preliminary data.</text>
</comment>
<dbReference type="RefSeq" id="WP_377600674.1">
    <property type="nucleotide sequence ID" value="NZ_JBHUME010000005.1"/>
</dbReference>